<accession>A0A2N9M5A7</accession>
<gene>
    <name evidence="1" type="ORF">SBA5_80022</name>
</gene>
<name>A0A2N9M5A7_9BACT</name>
<dbReference type="Proteomes" id="UP000239735">
    <property type="component" value="Unassembled WGS sequence"/>
</dbReference>
<dbReference type="AlphaFoldDB" id="A0A2N9M5A7"/>
<sequence>MVVQRHAAVPPRRAPQGIPRLGRQFSSHAHGIEVVLTLAGWKQCVALQLLDRTHCGGGCLSIVALLFVQLFGAGAVTCPESCGMFANMVR</sequence>
<proteinExistence type="predicted"/>
<organism evidence="1 2">
    <name type="scientific">Candidatus Sulfuritelmatomonas gaucii</name>
    <dbReference type="NCBI Taxonomy" id="2043161"/>
    <lineage>
        <taxon>Bacteria</taxon>
        <taxon>Pseudomonadati</taxon>
        <taxon>Acidobacteriota</taxon>
        <taxon>Terriglobia</taxon>
        <taxon>Terriglobales</taxon>
        <taxon>Acidobacteriaceae</taxon>
        <taxon>Candidatus Sulfuritelmatomonas</taxon>
    </lineage>
</organism>
<evidence type="ECO:0000313" key="1">
    <source>
        <dbReference type="EMBL" id="SPE30648.1"/>
    </source>
</evidence>
<protein>
    <submittedName>
        <fullName evidence="1">Uncharacterized protein</fullName>
    </submittedName>
</protein>
<dbReference type="EMBL" id="OKRB01000141">
    <property type="protein sequence ID" value="SPE30648.1"/>
    <property type="molecule type" value="Genomic_DNA"/>
</dbReference>
<evidence type="ECO:0000313" key="2">
    <source>
        <dbReference type="Proteomes" id="UP000239735"/>
    </source>
</evidence>
<reference evidence="2" key="1">
    <citation type="submission" date="2018-02" db="EMBL/GenBank/DDBJ databases">
        <authorList>
            <person name="Hausmann B."/>
        </authorList>
    </citation>
    <scope>NUCLEOTIDE SEQUENCE [LARGE SCALE GENOMIC DNA]</scope>
    <source>
        <strain evidence="2">Peat soil MAG SbA5</strain>
    </source>
</reference>